<dbReference type="PANTHER" id="PTHR32114">
    <property type="entry name" value="ABC TRANSPORTER ABCH.3"/>
    <property type="match status" value="1"/>
</dbReference>
<dbReference type="Pfam" id="PF13476">
    <property type="entry name" value="AAA_23"/>
    <property type="match status" value="1"/>
</dbReference>
<comment type="subunit">
    <text evidence="2">Heterodimer of SbcC and SbcD.</text>
</comment>
<dbReference type="GO" id="GO:0016887">
    <property type="term" value="F:ATP hydrolysis activity"/>
    <property type="evidence" value="ECO:0007669"/>
    <property type="project" value="InterPro"/>
</dbReference>
<dbReference type="STRING" id="573058.SAMN00017477_0592"/>
<evidence type="ECO:0000256" key="2">
    <source>
        <dbReference type="ARBA" id="ARBA00011322"/>
    </source>
</evidence>
<dbReference type="Proteomes" id="UP000192368">
    <property type="component" value="Unassembled WGS sequence"/>
</dbReference>
<evidence type="ECO:0000313" key="6">
    <source>
        <dbReference type="EMBL" id="SMB83621.1"/>
    </source>
</evidence>
<protein>
    <recommendedName>
        <fullName evidence="3">Nuclease SbcCD subunit C</fullName>
    </recommendedName>
</protein>
<evidence type="ECO:0000259" key="5">
    <source>
        <dbReference type="Pfam" id="PF13476"/>
    </source>
</evidence>
<accession>A0A1W1US14</accession>
<dbReference type="InterPro" id="IPR038729">
    <property type="entry name" value="Rad50/SbcC_AAA"/>
</dbReference>
<evidence type="ECO:0000256" key="3">
    <source>
        <dbReference type="ARBA" id="ARBA00013368"/>
    </source>
</evidence>
<feature type="domain" description="Rad50/SbcC-type AAA" evidence="5">
    <location>
        <begin position="6"/>
        <end position="260"/>
    </location>
</feature>
<evidence type="ECO:0000313" key="7">
    <source>
        <dbReference type="Proteomes" id="UP000192368"/>
    </source>
</evidence>
<dbReference type="InterPro" id="IPR027417">
    <property type="entry name" value="P-loop_NTPase"/>
</dbReference>
<name>A0A1W1US14_PEPAS</name>
<sequence>MIYINSIEIKNFQSHEDTKLDFHRGLNVIVGRSDSGKTAILRAIKWVFYNDPPPGSLIRHGAKEMSVRIEFNTGAVVTRLWSSKENKYILIKSTGEEIVLEKFNRTVPFEIIQEINIQKVELGSSVKNGINIAEQLDGPFLLTESASVRASAIGRLIGVNFIDDALRDVIKDNKNNSKKLKEAEFDKELLLDDLKGFDYLVDEEKKINFIKDCRDKIENYSSKVENLKQLSNSLKNIDEEIILTKQVLQKYSNLNELENKLIALSSYVDKIKYYSKLSNNISNNNEDIKVSENQIINLKNLDELHDKFLSLTQNIEELSFLNSLNTTLKTNAERISKGIDYLKLFENIEITSSHLFELSKNLEIYSKLLNINKNFNAINSNIGAIDREVKNEEEDILKLTEEYENIFVELGYCPLCHSKIDSSNIAEHIRGEI</sequence>
<dbReference type="RefSeq" id="WP_084230255.1">
    <property type="nucleotide sequence ID" value="NZ_FWWR01000009.1"/>
</dbReference>
<gene>
    <name evidence="6" type="ORF">SAMN00017477_0592</name>
</gene>
<comment type="similarity">
    <text evidence="1">Belongs to the SMC family. SbcC subfamily.</text>
</comment>
<dbReference type="GO" id="GO:0006302">
    <property type="term" value="P:double-strand break repair"/>
    <property type="evidence" value="ECO:0007669"/>
    <property type="project" value="InterPro"/>
</dbReference>
<evidence type="ECO:0000256" key="1">
    <source>
        <dbReference type="ARBA" id="ARBA00006930"/>
    </source>
</evidence>
<reference evidence="7" key="1">
    <citation type="submission" date="2017-04" db="EMBL/GenBank/DDBJ databases">
        <authorList>
            <person name="Varghese N."/>
            <person name="Submissions S."/>
        </authorList>
    </citation>
    <scope>NUCLEOTIDE SEQUENCE [LARGE SCALE GENOMIC DNA]</scope>
    <source>
        <strain evidence="7">DSM 20463</strain>
    </source>
</reference>
<dbReference type="OrthoDB" id="267455at2"/>
<dbReference type="Gene3D" id="3.40.50.300">
    <property type="entry name" value="P-loop containing nucleotide triphosphate hydrolases"/>
    <property type="match status" value="1"/>
</dbReference>
<organism evidence="6 7">
    <name type="scientific">Peptoniphilus asaccharolyticus DSM 20463</name>
    <dbReference type="NCBI Taxonomy" id="573058"/>
    <lineage>
        <taxon>Bacteria</taxon>
        <taxon>Bacillati</taxon>
        <taxon>Bacillota</taxon>
        <taxon>Tissierellia</taxon>
        <taxon>Tissierellales</taxon>
        <taxon>Peptoniphilaceae</taxon>
        <taxon>Peptoniphilus</taxon>
    </lineage>
</organism>
<feature type="coiled-coil region" evidence="4">
    <location>
        <begin position="382"/>
        <end position="409"/>
    </location>
</feature>
<dbReference type="EMBL" id="FWWR01000009">
    <property type="protein sequence ID" value="SMB83621.1"/>
    <property type="molecule type" value="Genomic_DNA"/>
</dbReference>
<dbReference type="SUPFAM" id="SSF52540">
    <property type="entry name" value="P-loop containing nucleoside triphosphate hydrolases"/>
    <property type="match status" value="1"/>
</dbReference>
<evidence type="ECO:0000256" key="4">
    <source>
        <dbReference type="SAM" id="Coils"/>
    </source>
</evidence>
<keyword evidence="4" id="KW-0175">Coiled coil</keyword>
<keyword evidence="7" id="KW-1185">Reference proteome</keyword>
<dbReference type="AlphaFoldDB" id="A0A1W1US14"/>
<proteinExistence type="inferred from homology"/>
<dbReference type="PANTHER" id="PTHR32114:SF2">
    <property type="entry name" value="ABC TRANSPORTER ABCH.3"/>
    <property type="match status" value="1"/>
</dbReference>
<feature type="coiled-coil region" evidence="4">
    <location>
        <begin position="210"/>
        <end position="240"/>
    </location>
</feature>